<name>A0A832A2S0_9BACT</name>
<evidence type="ECO:0008006" key="3">
    <source>
        <dbReference type="Google" id="ProtNLM"/>
    </source>
</evidence>
<evidence type="ECO:0000256" key="1">
    <source>
        <dbReference type="SAM" id="MobiDB-lite"/>
    </source>
</evidence>
<evidence type="ECO:0000313" key="2">
    <source>
        <dbReference type="EMBL" id="HFK97488.1"/>
    </source>
</evidence>
<dbReference type="InterPro" id="IPR011990">
    <property type="entry name" value="TPR-like_helical_dom_sf"/>
</dbReference>
<dbReference type="Gene3D" id="1.25.40.10">
    <property type="entry name" value="Tetratricopeptide repeat domain"/>
    <property type="match status" value="1"/>
</dbReference>
<comment type="caution">
    <text evidence="2">The sequence shown here is derived from an EMBL/GenBank/DDBJ whole genome shotgun (WGS) entry which is preliminary data.</text>
</comment>
<reference evidence="2" key="1">
    <citation type="journal article" date="2020" name="mSystems">
        <title>Genome- and Community-Level Interaction Insights into Carbon Utilization and Element Cycling Functions of Hydrothermarchaeota in Hydrothermal Sediment.</title>
        <authorList>
            <person name="Zhou Z."/>
            <person name="Liu Y."/>
            <person name="Xu W."/>
            <person name="Pan J."/>
            <person name="Luo Z.H."/>
            <person name="Li M."/>
        </authorList>
    </citation>
    <scope>NUCLEOTIDE SEQUENCE [LARGE SCALE GENOMIC DNA]</scope>
    <source>
        <strain evidence="2">SpSt-456</strain>
    </source>
</reference>
<sequence length="197" mass="21452">MRTSRPKSLGVLLISMALAVVFGCTPKRPVLMPGSWTSSAPASKTEPAKVPEQKPQPAAPSAPIKEKELPQAQEPPASVPKTAAPKEPSPQYLASVQLVQEGDRALAKGDPDSALGFYEQAVQVDGYNGLAFLGLAKVWLQKNVPKRSLEFAKKAEILLTDNPKGLKETYLLQSFLYEMLNQPETARTYKNKAQRLP</sequence>
<protein>
    <recommendedName>
        <fullName evidence="3">Tetratricopeptide repeat protein</fullName>
    </recommendedName>
</protein>
<accession>A0A832A2S0</accession>
<dbReference type="PROSITE" id="PS51257">
    <property type="entry name" value="PROKAR_LIPOPROTEIN"/>
    <property type="match status" value="1"/>
</dbReference>
<dbReference type="EMBL" id="DSTK01000027">
    <property type="protein sequence ID" value="HFK97488.1"/>
    <property type="molecule type" value="Genomic_DNA"/>
</dbReference>
<organism evidence="2">
    <name type="scientific">Desulfacinum infernum</name>
    <dbReference type="NCBI Taxonomy" id="35837"/>
    <lineage>
        <taxon>Bacteria</taxon>
        <taxon>Pseudomonadati</taxon>
        <taxon>Thermodesulfobacteriota</taxon>
        <taxon>Syntrophobacteria</taxon>
        <taxon>Syntrophobacterales</taxon>
        <taxon>Syntrophobacteraceae</taxon>
        <taxon>Desulfacinum</taxon>
    </lineage>
</organism>
<proteinExistence type="predicted"/>
<gene>
    <name evidence="2" type="ORF">ENS06_09235</name>
</gene>
<feature type="region of interest" description="Disordered" evidence="1">
    <location>
        <begin position="29"/>
        <end position="88"/>
    </location>
</feature>
<dbReference type="AlphaFoldDB" id="A0A832A2S0"/>
<dbReference type="SUPFAM" id="SSF48452">
    <property type="entry name" value="TPR-like"/>
    <property type="match status" value="1"/>
</dbReference>